<dbReference type="AlphaFoldDB" id="F8L669"/>
<dbReference type="PANTHER" id="PTHR43788:SF6">
    <property type="entry name" value="DNA HELICASE B"/>
    <property type="match status" value="1"/>
</dbReference>
<dbReference type="InterPro" id="IPR027417">
    <property type="entry name" value="P-loop_NTPase"/>
</dbReference>
<feature type="domain" description="UvrD-like helicase C-terminal" evidence="3">
    <location>
        <begin position="398"/>
        <end position="442"/>
    </location>
</feature>
<dbReference type="Proteomes" id="UP000000496">
    <property type="component" value="Chromosome gsn.131"/>
</dbReference>
<organism evidence="4 5">
    <name type="scientific">Simkania negevensis (strain ATCC VR-1471 / DSM 27360 / Z)</name>
    <dbReference type="NCBI Taxonomy" id="331113"/>
    <lineage>
        <taxon>Bacteria</taxon>
        <taxon>Pseudomonadati</taxon>
        <taxon>Chlamydiota</taxon>
        <taxon>Chlamydiia</taxon>
        <taxon>Parachlamydiales</taxon>
        <taxon>Simkaniaceae</taxon>
        <taxon>Simkania</taxon>
    </lineage>
</organism>
<evidence type="ECO:0000256" key="2">
    <source>
        <dbReference type="ARBA" id="ARBA00022840"/>
    </source>
</evidence>
<keyword evidence="2" id="KW-0067">ATP-binding</keyword>
<dbReference type="STRING" id="331113.SNE_A23610"/>
<reference evidence="4 5" key="2">
    <citation type="journal article" date="2011" name="Mol. Biol. Evol.">
        <title>Unity in variety--the pan-genome of the Chlamydiae.</title>
        <authorList>
            <person name="Collingro A."/>
            <person name="Tischler P."/>
            <person name="Weinmaier T."/>
            <person name="Penz T."/>
            <person name="Heinz E."/>
            <person name="Brunham R.C."/>
            <person name="Read T.D."/>
            <person name="Bavoil P.M."/>
            <person name="Sachse K."/>
            <person name="Kahane S."/>
            <person name="Friedman M.G."/>
            <person name="Rattei T."/>
            <person name="Myers G.S."/>
            <person name="Horn M."/>
        </authorList>
    </citation>
    <scope>NUCLEOTIDE SEQUENCE [LARGE SCALE GENOMIC DNA]</scope>
    <source>
        <strain evidence="5">ATCC VR-1471 / Z</strain>
    </source>
</reference>
<dbReference type="SUPFAM" id="SSF52540">
    <property type="entry name" value="P-loop containing nucleoside triphosphate hydrolases"/>
    <property type="match status" value="1"/>
</dbReference>
<dbReference type="HOGENOM" id="CLU_576042_0_0_0"/>
<gene>
    <name evidence="4" type="primary">recD1</name>
    <name evidence="4" type="ordered locus">SNE_A23610</name>
</gene>
<keyword evidence="5" id="KW-1185">Reference proteome</keyword>
<reference key="1">
    <citation type="journal article" date="2011" name="Mol. Biol. Evol.">
        <title>Unity in variety -- the pan-genome of the Chlamydiae.</title>
        <authorList>
            <person name="Collingro A."/>
            <person name="Tischler P."/>
            <person name="Weinmaier T."/>
            <person name="Penz T."/>
            <person name="Heinz E."/>
            <person name="Brunham R.C."/>
            <person name="Read T.D."/>
            <person name="Bavoil P.M."/>
            <person name="Sachse K."/>
            <person name="Kahane S."/>
            <person name="Friedman M.G."/>
            <person name="Rattei T."/>
            <person name="Myers G.S.A."/>
            <person name="Horn M."/>
        </authorList>
    </citation>
    <scope>NUCLEOTIDE SEQUENCE</scope>
    <source>
        <strain>Z</strain>
    </source>
</reference>
<dbReference type="InterPro" id="IPR050534">
    <property type="entry name" value="Coronavir_polyprotein_1ab"/>
</dbReference>
<protein>
    <submittedName>
        <fullName evidence="4">Exodeoxyribonuclease V alpha chain</fullName>
        <ecNumber evidence="4">3.1.11.5</ecNumber>
    </submittedName>
</protein>
<dbReference type="CDD" id="cd18809">
    <property type="entry name" value="SF1_C_RecD"/>
    <property type="match status" value="1"/>
</dbReference>
<keyword evidence="1" id="KW-0547">Nucleotide-binding</keyword>
<dbReference type="Pfam" id="PF13538">
    <property type="entry name" value="UvrD_C_2"/>
    <property type="match status" value="1"/>
</dbReference>
<evidence type="ECO:0000313" key="4">
    <source>
        <dbReference type="EMBL" id="CCB90238.1"/>
    </source>
</evidence>
<dbReference type="InterPro" id="IPR027785">
    <property type="entry name" value="UvrD-like_helicase_C"/>
</dbReference>
<dbReference type="GO" id="GO:0008854">
    <property type="term" value="F:exodeoxyribonuclease V activity"/>
    <property type="evidence" value="ECO:0007669"/>
    <property type="project" value="UniProtKB-EC"/>
</dbReference>
<dbReference type="GO" id="GO:0005524">
    <property type="term" value="F:ATP binding"/>
    <property type="evidence" value="ECO:0007669"/>
    <property type="project" value="UniProtKB-KW"/>
</dbReference>
<proteinExistence type="predicted"/>
<evidence type="ECO:0000256" key="1">
    <source>
        <dbReference type="ARBA" id="ARBA00022741"/>
    </source>
</evidence>
<accession>F8L669</accession>
<evidence type="ECO:0000313" key="5">
    <source>
        <dbReference type="Proteomes" id="UP000000496"/>
    </source>
</evidence>
<dbReference type="Pfam" id="PF13604">
    <property type="entry name" value="AAA_30"/>
    <property type="match status" value="1"/>
</dbReference>
<dbReference type="EC" id="3.1.11.5" evidence="4"/>
<dbReference type="eggNOG" id="COG0507">
    <property type="taxonomic scope" value="Bacteria"/>
</dbReference>
<dbReference type="Gene3D" id="2.30.30.940">
    <property type="match status" value="1"/>
</dbReference>
<dbReference type="KEGG" id="sng:SNE_A23610"/>
<dbReference type="GO" id="GO:0003678">
    <property type="term" value="F:DNA helicase activity"/>
    <property type="evidence" value="ECO:0007669"/>
    <property type="project" value="UniProtKB-ARBA"/>
</dbReference>
<dbReference type="CDD" id="cd17933">
    <property type="entry name" value="DEXSc_RecD-like"/>
    <property type="match status" value="1"/>
</dbReference>
<dbReference type="EMBL" id="FR872582">
    <property type="protein sequence ID" value="CCB90238.1"/>
    <property type="molecule type" value="Genomic_DNA"/>
</dbReference>
<dbReference type="PANTHER" id="PTHR43788">
    <property type="entry name" value="DNA2/NAM7 HELICASE FAMILY MEMBER"/>
    <property type="match status" value="1"/>
</dbReference>
<name>F8L669_SIMNZ</name>
<evidence type="ECO:0000259" key="3">
    <source>
        <dbReference type="Pfam" id="PF13538"/>
    </source>
</evidence>
<dbReference type="Gene3D" id="3.40.50.300">
    <property type="entry name" value="P-loop containing nucleotide triphosphate hydrolases"/>
    <property type="match status" value="2"/>
</dbReference>
<sequence>MLGWGKFFGVSILNDEIVIDQLVADNVGIPEAAEMMEAVRQGHLCVQKVIPTARELHGDEEWFEEPIGQWGDLAYFQRCWVMESRVVRELKRLIMDVKPIDMMGMGSLNEGQKEAVSKGLRASVFCLSGGPGTGKTHTVAELVGQFCDAGGKVLVAAPTGKAVAELMRRLGDVKGGTLHRLLGVRSVSDILWGKKKLDAGMVVVDECSMIDVGMWGALFSTIREGTRLILVGDHDQLPPVEAGTVYGEICGWMKECHPECYAHLDECMRSDQVEILEKAACVKVGKAIEAKSLKGLDVREWKKRFKQGGFRILSCLREGPYGVEAINRELFEAFRKEYQGGEWRIPVMVTRTSYDYEVCNGEMGEWVKQTGSVELEAEDVVEFGDKVIPAVLLPGLELAYAISVHKSQGSEYDHVALLVPPGSEIFGREILYTGITRARLSLEIYGEAETIELCVAQSAQKLSGIRRKLECLDV</sequence>
<keyword evidence="4" id="KW-0378">Hydrolase</keyword>